<reference evidence="2 3" key="1">
    <citation type="journal article" date="2014" name="Arch. Microbiol.">
        <title>Bacillus mesophilum sp. nov., strain IITR-54T, a novel 4-chlorobiphenyl dechlorinating bacterium.</title>
        <authorList>
            <person name="Manickam N."/>
            <person name="Singh N.K."/>
            <person name="Bajaj A."/>
            <person name="Kumar R.M."/>
            <person name="Kaur G."/>
            <person name="Kaur N."/>
            <person name="Bala M."/>
            <person name="Kumar A."/>
            <person name="Mayilraj S."/>
        </authorList>
    </citation>
    <scope>NUCLEOTIDE SEQUENCE [LARGE SCALE GENOMIC DNA]</scope>
    <source>
        <strain evidence="2 3">IITR-54</strain>
    </source>
</reference>
<accession>A0A7V7UVV5</accession>
<dbReference type="RefSeq" id="WP_151574335.1">
    <property type="nucleotide sequence ID" value="NZ_WBOT01000003.1"/>
</dbReference>
<comment type="caution">
    <text evidence="2">The sequence shown here is derived from an EMBL/GenBank/DDBJ whole genome shotgun (WGS) entry which is preliminary data.</text>
</comment>
<dbReference type="EMBL" id="WBOT01000003">
    <property type="protein sequence ID" value="KAB2332915.1"/>
    <property type="molecule type" value="Genomic_DNA"/>
</dbReference>
<evidence type="ECO:0000259" key="1">
    <source>
        <dbReference type="Pfam" id="PF01381"/>
    </source>
</evidence>
<dbReference type="Pfam" id="PF01381">
    <property type="entry name" value="HTH_3"/>
    <property type="match status" value="1"/>
</dbReference>
<dbReference type="InterPro" id="IPR001387">
    <property type="entry name" value="Cro/C1-type_HTH"/>
</dbReference>
<evidence type="ECO:0000313" key="3">
    <source>
        <dbReference type="Proteomes" id="UP000441354"/>
    </source>
</evidence>
<dbReference type="OrthoDB" id="7568952at2"/>
<organism evidence="2 3">
    <name type="scientific">Bacillus mesophilum</name>
    <dbReference type="NCBI Taxonomy" id="1071718"/>
    <lineage>
        <taxon>Bacteria</taxon>
        <taxon>Bacillati</taxon>
        <taxon>Bacillota</taxon>
        <taxon>Bacilli</taxon>
        <taxon>Bacillales</taxon>
        <taxon>Bacillaceae</taxon>
        <taxon>Bacillus</taxon>
    </lineage>
</organism>
<proteinExistence type="predicted"/>
<name>A0A7V7UVV5_9BACI</name>
<dbReference type="Proteomes" id="UP000441354">
    <property type="component" value="Unassembled WGS sequence"/>
</dbReference>
<feature type="domain" description="HTH cro/C1-type" evidence="1">
    <location>
        <begin position="16"/>
        <end position="55"/>
    </location>
</feature>
<gene>
    <name evidence="2" type="ORF">F7732_12600</name>
</gene>
<sequence>MFGLGKRRTKFGRWLDHEGITQLEIEKKAKLGRATISRLCNDFEYAPKFETVQKVKRAIKALGHNVPPDDYFNM</sequence>
<protein>
    <submittedName>
        <fullName evidence="2">Helix-turn-helix domain-containing protein</fullName>
    </submittedName>
</protein>
<dbReference type="CDD" id="cd00093">
    <property type="entry name" value="HTH_XRE"/>
    <property type="match status" value="1"/>
</dbReference>
<keyword evidence="3" id="KW-1185">Reference proteome</keyword>
<evidence type="ECO:0000313" key="2">
    <source>
        <dbReference type="EMBL" id="KAB2332915.1"/>
    </source>
</evidence>
<dbReference type="AlphaFoldDB" id="A0A7V7UVV5"/>